<dbReference type="Proteomes" id="UP000288805">
    <property type="component" value="Unassembled WGS sequence"/>
</dbReference>
<feature type="region of interest" description="Disordered" evidence="1">
    <location>
        <begin position="312"/>
        <end position="372"/>
    </location>
</feature>
<name>A0A438DM66_VITVI</name>
<proteinExistence type="predicted"/>
<feature type="region of interest" description="Disordered" evidence="1">
    <location>
        <begin position="453"/>
        <end position="498"/>
    </location>
</feature>
<feature type="compositionally biased region" description="Low complexity" evidence="1">
    <location>
        <begin position="351"/>
        <end position="372"/>
    </location>
</feature>
<dbReference type="EMBL" id="QGNW01001568">
    <property type="protein sequence ID" value="RVW36549.1"/>
    <property type="molecule type" value="Genomic_DNA"/>
</dbReference>
<reference evidence="2 3" key="1">
    <citation type="journal article" date="2018" name="PLoS Genet.">
        <title>Population sequencing reveals clonal diversity and ancestral inbreeding in the grapevine cultivar Chardonnay.</title>
        <authorList>
            <person name="Roach M.J."/>
            <person name="Johnson D.L."/>
            <person name="Bohlmann J."/>
            <person name="van Vuuren H.J."/>
            <person name="Jones S.J."/>
            <person name="Pretorius I.S."/>
            <person name="Schmidt S.A."/>
            <person name="Borneman A.R."/>
        </authorList>
    </citation>
    <scope>NUCLEOTIDE SEQUENCE [LARGE SCALE GENOMIC DNA]</scope>
    <source>
        <strain evidence="3">cv. Chardonnay</strain>
        <tissue evidence="2">Leaf</tissue>
    </source>
</reference>
<feature type="compositionally biased region" description="Polar residues" evidence="1">
    <location>
        <begin position="325"/>
        <end position="341"/>
    </location>
</feature>
<organism evidence="2 3">
    <name type="scientific">Vitis vinifera</name>
    <name type="common">Grape</name>
    <dbReference type="NCBI Taxonomy" id="29760"/>
    <lineage>
        <taxon>Eukaryota</taxon>
        <taxon>Viridiplantae</taxon>
        <taxon>Streptophyta</taxon>
        <taxon>Embryophyta</taxon>
        <taxon>Tracheophyta</taxon>
        <taxon>Spermatophyta</taxon>
        <taxon>Magnoliopsida</taxon>
        <taxon>eudicotyledons</taxon>
        <taxon>Gunneridae</taxon>
        <taxon>Pentapetalae</taxon>
        <taxon>rosids</taxon>
        <taxon>Vitales</taxon>
        <taxon>Vitaceae</taxon>
        <taxon>Viteae</taxon>
        <taxon>Vitis</taxon>
    </lineage>
</organism>
<protein>
    <submittedName>
        <fullName evidence="2">Uncharacterized protein</fullName>
    </submittedName>
</protein>
<evidence type="ECO:0000313" key="2">
    <source>
        <dbReference type="EMBL" id="RVW36549.1"/>
    </source>
</evidence>
<feature type="region of interest" description="Disordered" evidence="1">
    <location>
        <begin position="639"/>
        <end position="661"/>
    </location>
</feature>
<feature type="compositionally biased region" description="Basic and acidic residues" evidence="1">
    <location>
        <begin position="312"/>
        <end position="324"/>
    </location>
</feature>
<accession>A0A438DM66</accession>
<comment type="caution">
    <text evidence="2">The sequence shown here is derived from an EMBL/GenBank/DDBJ whole genome shotgun (WGS) entry which is preliminary data.</text>
</comment>
<evidence type="ECO:0000256" key="1">
    <source>
        <dbReference type="SAM" id="MobiDB-lite"/>
    </source>
</evidence>
<gene>
    <name evidence="2" type="ORF">CK203_072853</name>
</gene>
<dbReference type="AlphaFoldDB" id="A0A438DM66"/>
<evidence type="ECO:0000313" key="3">
    <source>
        <dbReference type="Proteomes" id="UP000288805"/>
    </source>
</evidence>
<sequence>MFLTLVSSTEEGHICRPPFWGPYFHAFAAAKFDRCRYLRWPCVTPRRAVVEAKMLSAACESEWRLAATEGGGANEVLEGAERREILGRQRIRLLEEDIWREECRRAAGVRLGATVRLKRLRVAALQKQQKGGSGCTVLFMRGQLRSDPFHSVPLRTSAQQRGIGWQGNHYSLGWLTSVVKWCVMMQLSVVSTCWRLVRRRCSLREFGVICRMPSWFEWKAPVRTHSLFPVGRIGLQLLLLRLADRRLVRNTFVLHGVGKERKGWLVGWVEKASFDRFNKLFVIFVSPGEHHVLKDLSFYEVVCAENAKARQDRLVQREKKRQEGTLRQASGGNHPTTSLTIRLSAKKKKSFSQPTKKAPAPNPASPYASTSASSFVIDTEQDSTADSPSAGIEPETEVEPMVPCIICEAKKEEDMAANLRVDFKERQHKCLSESILVAPLTANKSYVEVPRTTPISDIPPTPKPSFDAIRPNRVPTARPPIGKDARPELNRASTGPAPPNSDFVELTTLVLLHLQAPRRASCDLIKDFFPLTKRVTVDLGSDPSISFIARLPYSTPESVVSSIWTIQDYTSIETTKVVVVGARNLMRQRTLLFKRFEVVEAMRAFITQQKGDSEELHSNLKLAEGELVDARKATEEVGELLKKEENERDMANAEARRQRKK</sequence>